<gene>
    <name evidence="1" type="ORF">ENR63_02810</name>
</gene>
<reference evidence="1" key="1">
    <citation type="journal article" date="2020" name="mSystems">
        <title>Genome- and Community-Level Interaction Insights into Carbon Utilization and Element Cycling Functions of Hydrothermarchaeota in Hydrothermal Sediment.</title>
        <authorList>
            <person name="Zhou Z."/>
            <person name="Liu Y."/>
            <person name="Xu W."/>
            <person name="Pan J."/>
            <person name="Luo Z.H."/>
            <person name="Li M."/>
        </authorList>
    </citation>
    <scope>NUCLEOTIDE SEQUENCE [LARGE SCALE GENOMIC DNA]</scope>
    <source>
        <strain evidence="1">SpSt-417</strain>
    </source>
</reference>
<proteinExistence type="predicted"/>
<name>A0A7C4TJS0_UNCKA</name>
<protein>
    <submittedName>
        <fullName evidence="1">Uncharacterized protein</fullName>
    </submittedName>
</protein>
<evidence type="ECO:0000313" key="1">
    <source>
        <dbReference type="EMBL" id="HGW29826.1"/>
    </source>
</evidence>
<sequence length="243" mass="28887">MEKGKIPKKNLIYFAPDFLYLNFENPSVKHLYGKYLDKLFKRLNPKSLKAIITPLLLKEESFWKQVYHLHCICHAGQLEGKNYKYLHRKQTRDKAEQLLEAITQGFNQFIFPKIKRRGRPPKDTPEWVFELHDKLTKRLTREIGRPPRTQIKSLTNFLKSILPGILGESLNPLPQKPSIKHWASLPCHKISNEIIRYHLTQKGKTNIAIDKRTFEKRLIIKEMEEQQKRDITFFREIDSDKNR</sequence>
<accession>A0A7C4TJS0</accession>
<organism evidence="1">
    <name type="scientific">candidate division WWE3 bacterium</name>
    <dbReference type="NCBI Taxonomy" id="2053526"/>
    <lineage>
        <taxon>Bacteria</taxon>
        <taxon>Katanobacteria</taxon>
    </lineage>
</organism>
<dbReference type="AlphaFoldDB" id="A0A7C4TJS0"/>
<comment type="caution">
    <text evidence="1">The sequence shown here is derived from an EMBL/GenBank/DDBJ whole genome shotgun (WGS) entry which is preliminary data.</text>
</comment>
<dbReference type="EMBL" id="DSRT01000152">
    <property type="protein sequence ID" value="HGW29826.1"/>
    <property type="molecule type" value="Genomic_DNA"/>
</dbReference>